<evidence type="ECO:0000313" key="1">
    <source>
        <dbReference type="EMBL" id="SLN53214.1"/>
    </source>
</evidence>
<dbReference type="AlphaFoldDB" id="A0A1Y5T0L5"/>
<sequence length="35" mass="4087">MYTQLTQRDIDRIVATARAQRAGAFGRMMANLFRR</sequence>
<keyword evidence="2" id="KW-1185">Reference proteome</keyword>
<name>A0A1Y5T0L5_9RHOB</name>
<evidence type="ECO:0000313" key="2">
    <source>
        <dbReference type="Proteomes" id="UP000193623"/>
    </source>
</evidence>
<gene>
    <name evidence="1" type="ORF">PSJ8397_02765</name>
</gene>
<reference evidence="1 2" key="1">
    <citation type="submission" date="2017-03" db="EMBL/GenBank/DDBJ databases">
        <authorList>
            <person name="Afonso C.L."/>
            <person name="Miller P.J."/>
            <person name="Scott M.A."/>
            <person name="Spackman E."/>
            <person name="Goraichik I."/>
            <person name="Dimitrov K.M."/>
            <person name="Suarez D.L."/>
            <person name="Swayne D.E."/>
        </authorList>
    </citation>
    <scope>NUCLEOTIDE SEQUENCE [LARGE SCALE GENOMIC DNA]</scope>
    <source>
        <strain evidence="1 2">CECT 8397</strain>
    </source>
</reference>
<organism evidence="1 2">
    <name type="scientific">Pseudooctadecabacter jejudonensis</name>
    <dbReference type="NCBI Taxonomy" id="1391910"/>
    <lineage>
        <taxon>Bacteria</taxon>
        <taxon>Pseudomonadati</taxon>
        <taxon>Pseudomonadota</taxon>
        <taxon>Alphaproteobacteria</taxon>
        <taxon>Rhodobacterales</taxon>
        <taxon>Paracoccaceae</taxon>
        <taxon>Pseudooctadecabacter</taxon>
    </lineage>
</organism>
<protein>
    <submittedName>
        <fullName evidence="1">Uncharacterized protein</fullName>
    </submittedName>
</protein>
<accession>A0A1Y5T0L5</accession>
<dbReference type="Proteomes" id="UP000193623">
    <property type="component" value="Unassembled WGS sequence"/>
</dbReference>
<proteinExistence type="predicted"/>
<dbReference type="EMBL" id="FWFT01000005">
    <property type="protein sequence ID" value="SLN53214.1"/>
    <property type="molecule type" value="Genomic_DNA"/>
</dbReference>